<feature type="compositionally biased region" description="Basic and acidic residues" evidence="1">
    <location>
        <begin position="38"/>
        <end position="54"/>
    </location>
</feature>
<gene>
    <name evidence="2" type="ORF">SKAU_G00350920</name>
</gene>
<sequence length="166" mass="18209">MGPVTPAAVPGSRRLGSRGKTAADESQFVKTIKVSSLDSRRTPEFSHPRSAVREKRVRRNRTARPLQTPRYFRGPAQLMELSSPGRCGDGGGTFQRKETHRLQPGERPASSVLQLVSMFVKDAQRDSLSAAGFRSNGLVAVPVSAGRRQHLQPRRDRLRPVSLGNG</sequence>
<reference evidence="2" key="1">
    <citation type="journal article" date="2023" name="Science">
        <title>Genome structures resolve the early diversification of teleost fishes.</title>
        <authorList>
            <person name="Parey E."/>
            <person name="Louis A."/>
            <person name="Montfort J."/>
            <person name="Bouchez O."/>
            <person name="Roques C."/>
            <person name="Iampietro C."/>
            <person name="Lluch J."/>
            <person name="Castinel A."/>
            <person name="Donnadieu C."/>
            <person name="Desvignes T."/>
            <person name="Floi Bucao C."/>
            <person name="Jouanno E."/>
            <person name="Wen M."/>
            <person name="Mejri S."/>
            <person name="Dirks R."/>
            <person name="Jansen H."/>
            <person name="Henkel C."/>
            <person name="Chen W.J."/>
            <person name="Zahm M."/>
            <person name="Cabau C."/>
            <person name="Klopp C."/>
            <person name="Thompson A.W."/>
            <person name="Robinson-Rechavi M."/>
            <person name="Braasch I."/>
            <person name="Lecointre G."/>
            <person name="Bobe J."/>
            <person name="Postlethwait J.H."/>
            <person name="Berthelot C."/>
            <person name="Roest Crollius H."/>
            <person name="Guiguen Y."/>
        </authorList>
    </citation>
    <scope>NUCLEOTIDE SEQUENCE</scope>
    <source>
        <strain evidence="2">WJC10195</strain>
    </source>
</reference>
<keyword evidence="3" id="KW-1185">Reference proteome</keyword>
<accession>A0A9Q1EKC6</accession>
<dbReference type="Proteomes" id="UP001152622">
    <property type="component" value="Chromosome 16"/>
</dbReference>
<evidence type="ECO:0000313" key="2">
    <source>
        <dbReference type="EMBL" id="KAJ8340459.1"/>
    </source>
</evidence>
<evidence type="ECO:0000313" key="3">
    <source>
        <dbReference type="Proteomes" id="UP001152622"/>
    </source>
</evidence>
<feature type="region of interest" description="Disordered" evidence="1">
    <location>
        <begin position="144"/>
        <end position="166"/>
    </location>
</feature>
<name>A0A9Q1EKC6_SYNKA</name>
<feature type="compositionally biased region" description="Basic and acidic residues" evidence="1">
    <location>
        <begin position="95"/>
        <end position="104"/>
    </location>
</feature>
<evidence type="ECO:0000256" key="1">
    <source>
        <dbReference type="SAM" id="MobiDB-lite"/>
    </source>
</evidence>
<dbReference type="AlphaFoldDB" id="A0A9Q1EKC6"/>
<comment type="caution">
    <text evidence="2">The sequence shown here is derived from an EMBL/GenBank/DDBJ whole genome shotgun (WGS) entry which is preliminary data.</text>
</comment>
<dbReference type="EMBL" id="JAINUF010000016">
    <property type="protein sequence ID" value="KAJ8340459.1"/>
    <property type="molecule type" value="Genomic_DNA"/>
</dbReference>
<protein>
    <submittedName>
        <fullName evidence="2">Uncharacterized protein</fullName>
    </submittedName>
</protein>
<feature type="region of interest" description="Disordered" evidence="1">
    <location>
        <begin position="1"/>
        <end position="108"/>
    </location>
</feature>
<organism evidence="2 3">
    <name type="scientific">Synaphobranchus kaupii</name>
    <name type="common">Kaup's arrowtooth eel</name>
    <dbReference type="NCBI Taxonomy" id="118154"/>
    <lineage>
        <taxon>Eukaryota</taxon>
        <taxon>Metazoa</taxon>
        <taxon>Chordata</taxon>
        <taxon>Craniata</taxon>
        <taxon>Vertebrata</taxon>
        <taxon>Euteleostomi</taxon>
        <taxon>Actinopterygii</taxon>
        <taxon>Neopterygii</taxon>
        <taxon>Teleostei</taxon>
        <taxon>Anguilliformes</taxon>
        <taxon>Synaphobranchidae</taxon>
        <taxon>Synaphobranchus</taxon>
    </lineage>
</organism>
<proteinExistence type="predicted"/>